<dbReference type="SUPFAM" id="SSF53335">
    <property type="entry name" value="S-adenosyl-L-methionine-dependent methyltransferases"/>
    <property type="match status" value="1"/>
</dbReference>
<dbReference type="GO" id="GO:0006281">
    <property type="term" value="P:DNA repair"/>
    <property type="evidence" value="ECO:0007669"/>
    <property type="project" value="TreeGrafter"/>
</dbReference>
<dbReference type="OrthoDB" id="423221at2759"/>
<dbReference type="SMART" id="SM00487">
    <property type="entry name" value="DEXDc"/>
    <property type="match status" value="1"/>
</dbReference>
<feature type="compositionally biased region" description="Basic and acidic residues" evidence="6">
    <location>
        <begin position="1465"/>
        <end position="1474"/>
    </location>
</feature>
<accession>A0A6A6FJI4</accession>
<dbReference type="GO" id="GO:0008168">
    <property type="term" value="F:methyltransferase activity"/>
    <property type="evidence" value="ECO:0007669"/>
    <property type="project" value="UniProtKB-KW"/>
</dbReference>
<proteinExistence type="predicted"/>
<keyword evidence="5" id="KW-0067">ATP-binding</keyword>
<name>A0A6A6FJI4_9PEZI</name>
<dbReference type="InterPro" id="IPR049730">
    <property type="entry name" value="SNF2/RAD54-like_C"/>
</dbReference>
<dbReference type="InterPro" id="IPR050628">
    <property type="entry name" value="SNF2_RAD54_helicase_TF"/>
</dbReference>
<dbReference type="InterPro" id="IPR029063">
    <property type="entry name" value="SAM-dependent_MTases_sf"/>
</dbReference>
<dbReference type="InterPro" id="IPR027417">
    <property type="entry name" value="P-loop_NTPase"/>
</dbReference>
<dbReference type="Gene3D" id="3.40.50.150">
    <property type="entry name" value="Vaccinia Virus protein VP39"/>
    <property type="match status" value="1"/>
</dbReference>
<dbReference type="EMBL" id="ML992670">
    <property type="protein sequence ID" value="KAF2213398.1"/>
    <property type="molecule type" value="Genomic_DNA"/>
</dbReference>
<dbReference type="InterPro" id="IPR000330">
    <property type="entry name" value="SNF2_N"/>
</dbReference>
<feature type="non-terminal residue" evidence="8">
    <location>
        <position position="1842"/>
    </location>
</feature>
<dbReference type="GO" id="GO:0016787">
    <property type="term" value="F:hydrolase activity"/>
    <property type="evidence" value="ECO:0007669"/>
    <property type="project" value="UniProtKB-KW"/>
</dbReference>
<dbReference type="SUPFAM" id="SSF52540">
    <property type="entry name" value="P-loop containing nucleoside triphosphate hydrolases"/>
    <property type="match status" value="2"/>
</dbReference>
<keyword evidence="1" id="KW-0489">Methyltransferase</keyword>
<evidence type="ECO:0000256" key="2">
    <source>
        <dbReference type="ARBA" id="ARBA00022679"/>
    </source>
</evidence>
<keyword evidence="2" id="KW-0808">Transferase</keyword>
<reference evidence="8" key="1">
    <citation type="journal article" date="2020" name="Stud. Mycol.">
        <title>101 Dothideomycetes genomes: a test case for predicting lifestyles and emergence of pathogens.</title>
        <authorList>
            <person name="Haridas S."/>
            <person name="Albert R."/>
            <person name="Binder M."/>
            <person name="Bloem J."/>
            <person name="Labutti K."/>
            <person name="Salamov A."/>
            <person name="Andreopoulos B."/>
            <person name="Baker S."/>
            <person name="Barry K."/>
            <person name="Bills G."/>
            <person name="Bluhm B."/>
            <person name="Cannon C."/>
            <person name="Castanera R."/>
            <person name="Culley D."/>
            <person name="Daum C."/>
            <person name="Ezra D."/>
            <person name="Gonzalez J."/>
            <person name="Henrissat B."/>
            <person name="Kuo A."/>
            <person name="Liang C."/>
            <person name="Lipzen A."/>
            <person name="Lutzoni F."/>
            <person name="Magnuson J."/>
            <person name="Mondo S."/>
            <person name="Nolan M."/>
            <person name="Ohm R."/>
            <person name="Pangilinan J."/>
            <person name="Park H.-J."/>
            <person name="Ramirez L."/>
            <person name="Alfaro M."/>
            <person name="Sun H."/>
            <person name="Tritt A."/>
            <person name="Yoshinaga Y."/>
            <person name="Zwiers L.-H."/>
            <person name="Turgeon B."/>
            <person name="Goodwin S."/>
            <person name="Spatafora J."/>
            <person name="Crous P."/>
            <person name="Grigoriev I."/>
        </authorList>
    </citation>
    <scope>NUCLEOTIDE SEQUENCE</scope>
    <source>
        <strain evidence="8">SCOH1-5</strain>
    </source>
</reference>
<organism evidence="8 9">
    <name type="scientific">Cercospora zeae-maydis SCOH1-5</name>
    <dbReference type="NCBI Taxonomy" id="717836"/>
    <lineage>
        <taxon>Eukaryota</taxon>
        <taxon>Fungi</taxon>
        <taxon>Dikarya</taxon>
        <taxon>Ascomycota</taxon>
        <taxon>Pezizomycotina</taxon>
        <taxon>Dothideomycetes</taxon>
        <taxon>Dothideomycetidae</taxon>
        <taxon>Mycosphaerellales</taxon>
        <taxon>Mycosphaerellaceae</taxon>
        <taxon>Cercospora</taxon>
    </lineage>
</organism>
<dbReference type="Gene3D" id="3.40.50.300">
    <property type="entry name" value="P-loop containing nucleotide triphosphate hydrolases"/>
    <property type="match status" value="2"/>
</dbReference>
<keyword evidence="4" id="KW-0378">Hydrolase</keyword>
<evidence type="ECO:0000259" key="7">
    <source>
        <dbReference type="SMART" id="SM00487"/>
    </source>
</evidence>
<keyword evidence="3" id="KW-0547">Nucleotide-binding</keyword>
<gene>
    <name evidence="8" type="ORF">CERZMDRAFT_30029</name>
</gene>
<dbReference type="PANTHER" id="PTHR45626">
    <property type="entry name" value="TRANSCRIPTION TERMINATION FACTOR 2-RELATED"/>
    <property type="match status" value="1"/>
</dbReference>
<dbReference type="InterPro" id="IPR014001">
    <property type="entry name" value="Helicase_ATP-bd"/>
</dbReference>
<protein>
    <recommendedName>
        <fullName evidence="7">Helicase ATP-binding domain-containing protein</fullName>
    </recommendedName>
</protein>
<dbReference type="CDD" id="cd18793">
    <property type="entry name" value="SF2_C_SNF"/>
    <property type="match status" value="1"/>
</dbReference>
<dbReference type="InterPro" id="IPR001525">
    <property type="entry name" value="C5_MeTfrase"/>
</dbReference>
<feature type="domain" description="Helicase ATP-binding" evidence="7">
    <location>
        <begin position="1030"/>
        <end position="1387"/>
    </location>
</feature>
<feature type="non-terminal residue" evidence="8">
    <location>
        <position position="1"/>
    </location>
</feature>
<sequence>SLPPLSDTREIFEDIISKALTMGLSEALDNLPGPLRVATMCSGTESPLLALELFQQCLGSSNLEVEHLFSAEIVAFKQAYIERNFHPPVIFRDITELTSAVNDVNPKATTAYGSKVPVPKDVDLLIAGTSCVDYSILNTHQKTIDQGGESGDTYAAVLAYCKAFRPAIVILENVLGAPWDTMLQDYTEIGYETGGALVDTKRYYLPQTRQRGYMVCFDKHGTKTSLAGAGKRWTDLVAGFRRPASSPASSFLLPLSQSATYRHNKDDEQQRAREVDWTRCELRHTKTRHSLRLGNERPVTHWSESGSLLVPEGSDPAWYARMVERVWDLLDISVLRKALPSQGFYDARFKCRIWDISQNVDFQKDTGAFGIIGCITPTMMPFLSDAGRVMTPEELLQLQGLPLDKISFTTEAPAQIQDLAGNAMSTTVVGPAILAALIAGHRAIHRTKKVANINVTSMTNKLQAPMVTGKMESVANSCNCAPADVDVERLLRKAARAARRCVCEAAGKISTRPIQECARCGHTACLACAGNPKHEYRQNAMPGNERLAPNDFEMFLHNTMPLCLTFSFQDAWDDLAIEAYYKDAVNGLSQRFNFQSIRQSNCWTVTYVGNRGGRLDLVLNGGRAEWRLFADIPKTLACNSPRRAELEKPVAIGEVKKDFFGDEWKVRVPDSRRIGLSIESTGTNASWWARNGMLDFAGHTVPEVLDIHVDAGNHDLSMLNGKYQYLPRCGTASDGLFKRTESTESGGTLEPLFLFLDPSRTGDPNLDSFVFSHNIERIDYDEQRMTIAHIAAPWRPWDHPDRKPTKPTLLMNDSFKVRPQCQLTATDTRLEILRLKAVDTILGQADCTRTVQLLRASTPSSSTICGDLTSAAAQSQFLSRQNWILEAMGRCFPSDEWRLLPTLPRQCESCAPSRPEVRWAIQKLKSKEEVCPYEDVPSAAAYEQAIKARPAPITVTATSSAENDIEINLGVNVATLAHRAGARLPSNAVDVRFSWRITHRANNIPFVFKKFHLTSNENEDSQEFEGNTGLLVDLFYQQQQSLAWMIRQEQGICFAIEDTEEEFLPKIGWLAQAKASGNVTVRGGICADHPGFGKTILSLALISAQWTSAGQIVERLESRKPEGLYATAATLIVCPGSLVQQWVDEIKDKTGSLDGVISIMGPAQLAKYTIANFRAAKVIVANRDMLAHPAYLDRLASFAGIPGPITTGGRPLVEWRAYAARQIPEHLVMLDRSGLTELRAHIKSKYTANMSSDHFVTAVPSRRHRGQAYVENKQKKLTAAQKTKTAAPSAIDTSTIDQPLLEMFYFNRLVVDEFHDYGPNIYAATAALKADKRWGLSGTPAIEDFYQVSQMAKLLQVDLPVGSMDPAVMKSSSRQAIQKEMSNFEQFDIMRRKLPSASKYRSIHALHQRFLSVFARQNIGDFGKMPYQEHLVPVTLDLEQQLLYTELSQHLNSLQMRIKRSGKSKPTDRTKRLQEAVSTSTSAEEALSKAATFVDQTRPLEHVSILEDLIHSCNANIESLRRQIEKTGSDASMKEAEKFIEWTVQMLHYEGLEDRALIKELEGLLPPISTAPGGAKSSQKKDENESNEATHQLTSLCKRLLIERRSSRYLKAGRDLQGNAISGRHINMCEDGRCNSQYPSNYALSAVCGHLVCEDCHDRSKQEASTRCPAEGCLHPVQPHHLLWTSKMGKLKSTAPSPYGMKLEAAMQLLRKIERKGEQAILFVQFPKQLEQAATALDHYKIRGTVVRNANEAGAQLKAFRSESEDKKTVIVLNVADETAAGSNLQNANHVIFLSPLLSQTQYKYDSTMAQALGRVRRFGQTREIHVYRVVALDTIDVDILE</sequence>
<evidence type="ECO:0000256" key="6">
    <source>
        <dbReference type="SAM" id="MobiDB-lite"/>
    </source>
</evidence>
<dbReference type="PANTHER" id="PTHR45626:SF26">
    <property type="entry name" value="FAMILY HELICASE, PUTATIVE (AFU_ORTHOLOGUE AFUA_2G09120)-RELATED"/>
    <property type="match status" value="1"/>
</dbReference>
<dbReference type="Pfam" id="PF00176">
    <property type="entry name" value="SNF2-rel_dom"/>
    <property type="match status" value="1"/>
</dbReference>
<feature type="region of interest" description="Disordered" evidence="6">
    <location>
        <begin position="1568"/>
        <end position="1590"/>
    </location>
</feature>
<evidence type="ECO:0000313" key="8">
    <source>
        <dbReference type="EMBL" id="KAF2213398.1"/>
    </source>
</evidence>
<feature type="region of interest" description="Disordered" evidence="6">
    <location>
        <begin position="1460"/>
        <end position="1481"/>
    </location>
</feature>
<dbReference type="Proteomes" id="UP000799539">
    <property type="component" value="Unassembled WGS sequence"/>
</dbReference>
<evidence type="ECO:0000256" key="1">
    <source>
        <dbReference type="ARBA" id="ARBA00022603"/>
    </source>
</evidence>
<dbReference type="InterPro" id="IPR001650">
    <property type="entry name" value="Helicase_C-like"/>
</dbReference>
<evidence type="ECO:0000256" key="3">
    <source>
        <dbReference type="ARBA" id="ARBA00022741"/>
    </source>
</evidence>
<dbReference type="Pfam" id="PF00145">
    <property type="entry name" value="DNA_methylase"/>
    <property type="match status" value="1"/>
</dbReference>
<keyword evidence="9" id="KW-1185">Reference proteome</keyword>
<dbReference type="GO" id="GO:0008094">
    <property type="term" value="F:ATP-dependent activity, acting on DNA"/>
    <property type="evidence" value="ECO:0007669"/>
    <property type="project" value="TreeGrafter"/>
</dbReference>
<dbReference type="GO" id="GO:0032259">
    <property type="term" value="P:methylation"/>
    <property type="evidence" value="ECO:0007669"/>
    <property type="project" value="UniProtKB-KW"/>
</dbReference>
<dbReference type="Pfam" id="PF00271">
    <property type="entry name" value="Helicase_C"/>
    <property type="match status" value="1"/>
</dbReference>
<evidence type="ECO:0000313" key="9">
    <source>
        <dbReference type="Proteomes" id="UP000799539"/>
    </source>
</evidence>
<evidence type="ECO:0000256" key="4">
    <source>
        <dbReference type="ARBA" id="ARBA00022801"/>
    </source>
</evidence>
<evidence type="ECO:0000256" key="5">
    <source>
        <dbReference type="ARBA" id="ARBA00022840"/>
    </source>
</evidence>
<dbReference type="GO" id="GO:0005634">
    <property type="term" value="C:nucleus"/>
    <property type="evidence" value="ECO:0007669"/>
    <property type="project" value="TreeGrafter"/>
</dbReference>
<dbReference type="GO" id="GO:0005524">
    <property type="term" value="F:ATP binding"/>
    <property type="evidence" value="ECO:0007669"/>
    <property type="project" value="UniProtKB-KW"/>
</dbReference>